<evidence type="ECO:0000313" key="11">
    <source>
        <dbReference type="Proteomes" id="UP000190625"/>
    </source>
</evidence>
<evidence type="ECO:0000256" key="8">
    <source>
        <dbReference type="ARBA" id="ARBA00035655"/>
    </source>
</evidence>
<dbReference type="PANTHER" id="PTHR30574">
    <property type="entry name" value="INNER MEMBRANE PROTEIN YEDE"/>
    <property type="match status" value="1"/>
</dbReference>
<keyword evidence="4" id="KW-0997">Cell inner membrane</keyword>
<dbReference type="STRING" id="142842.SAMN02745118_00419"/>
<keyword evidence="5 9" id="KW-0812">Transmembrane</keyword>
<dbReference type="Pfam" id="PF04143">
    <property type="entry name" value="Sulf_transp"/>
    <property type="match status" value="1"/>
</dbReference>
<feature type="transmembrane region" description="Helical" evidence="9">
    <location>
        <begin position="46"/>
        <end position="65"/>
    </location>
</feature>
<accession>A0A1T4JUH6</accession>
<dbReference type="EMBL" id="FUWM01000004">
    <property type="protein sequence ID" value="SJZ33788.1"/>
    <property type="molecule type" value="Genomic_DNA"/>
</dbReference>
<dbReference type="PANTHER" id="PTHR30574:SF1">
    <property type="entry name" value="SULPHUR TRANSPORT DOMAIN-CONTAINING PROTEIN"/>
    <property type="match status" value="1"/>
</dbReference>
<dbReference type="GO" id="GO:0005886">
    <property type="term" value="C:plasma membrane"/>
    <property type="evidence" value="ECO:0007669"/>
    <property type="project" value="UniProtKB-SubCell"/>
</dbReference>
<dbReference type="RefSeq" id="WP_078808941.1">
    <property type="nucleotide sequence ID" value="NZ_FUWM01000004.1"/>
</dbReference>
<evidence type="ECO:0000256" key="5">
    <source>
        <dbReference type="ARBA" id="ARBA00022692"/>
    </source>
</evidence>
<gene>
    <name evidence="10" type="ORF">SAMN02745118_00419</name>
</gene>
<keyword evidence="6 9" id="KW-1133">Transmembrane helix</keyword>
<evidence type="ECO:0000256" key="4">
    <source>
        <dbReference type="ARBA" id="ARBA00022519"/>
    </source>
</evidence>
<name>A0A1T4JUH6_9FIRM</name>
<reference evidence="11" key="1">
    <citation type="submission" date="2017-02" db="EMBL/GenBank/DDBJ databases">
        <authorList>
            <person name="Varghese N."/>
            <person name="Submissions S."/>
        </authorList>
    </citation>
    <scope>NUCLEOTIDE SEQUENCE [LARGE SCALE GENOMIC DNA]</scope>
    <source>
        <strain evidence="11">ATCC BAA-73</strain>
    </source>
</reference>
<keyword evidence="11" id="KW-1185">Reference proteome</keyword>
<keyword evidence="7 9" id="KW-0472">Membrane</keyword>
<keyword evidence="3" id="KW-1003">Cell membrane</keyword>
<organism evidence="10 11">
    <name type="scientific">Selenihalanaerobacter shriftii</name>
    <dbReference type="NCBI Taxonomy" id="142842"/>
    <lineage>
        <taxon>Bacteria</taxon>
        <taxon>Bacillati</taxon>
        <taxon>Bacillota</taxon>
        <taxon>Clostridia</taxon>
        <taxon>Halanaerobiales</taxon>
        <taxon>Halobacteroidaceae</taxon>
        <taxon>Selenihalanaerobacter</taxon>
    </lineage>
</organism>
<proteinExistence type="inferred from homology"/>
<evidence type="ECO:0000256" key="9">
    <source>
        <dbReference type="SAM" id="Phobius"/>
    </source>
</evidence>
<dbReference type="Proteomes" id="UP000190625">
    <property type="component" value="Unassembled WGS sequence"/>
</dbReference>
<dbReference type="InterPro" id="IPR007272">
    <property type="entry name" value="Sulf_transp_TsuA/YedE"/>
</dbReference>
<evidence type="ECO:0000256" key="6">
    <source>
        <dbReference type="ARBA" id="ARBA00022989"/>
    </source>
</evidence>
<protein>
    <submittedName>
        <fullName evidence="10">Uncharacterized protein</fullName>
    </submittedName>
</protein>
<evidence type="ECO:0000256" key="7">
    <source>
        <dbReference type="ARBA" id="ARBA00023136"/>
    </source>
</evidence>
<comment type="similarity">
    <text evidence="8">Belongs to the TsuA/YedE (TC 9.B.102) family.</text>
</comment>
<feature type="transmembrane region" description="Helical" evidence="9">
    <location>
        <begin position="117"/>
        <end position="134"/>
    </location>
</feature>
<comment type="subcellular location">
    <subcellularLocation>
        <location evidence="1">Cell inner membrane</location>
        <topology evidence="1">Multi-pass membrane protein</topology>
    </subcellularLocation>
</comment>
<feature type="transmembrane region" description="Helical" evidence="9">
    <location>
        <begin position="15"/>
        <end position="34"/>
    </location>
</feature>
<evidence type="ECO:0000313" key="10">
    <source>
        <dbReference type="EMBL" id="SJZ33788.1"/>
    </source>
</evidence>
<feature type="transmembrane region" description="Helical" evidence="9">
    <location>
        <begin position="85"/>
        <end position="105"/>
    </location>
</feature>
<feature type="transmembrane region" description="Helical" evidence="9">
    <location>
        <begin position="140"/>
        <end position="165"/>
    </location>
</feature>
<evidence type="ECO:0000256" key="3">
    <source>
        <dbReference type="ARBA" id="ARBA00022475"/>
    </source>
</evidence>
<evidence type="ECO:0000256" key="1">
    <source>
        <dbReference type="ARBA" id="ARBA00004429"/>
    </source>
</evidence>
<dbReference type="AlphaFoldDB" id="A0A1T4JUH6"/>
<sequence>MKLDDENFSLLNNNWPYWLGGILLAILNIIIFVLNDKPWGVTTTFTLLGAKGLEVVGIDVLQWSYISNTLQGQEIISYLLKYQGAILNLGIVAGALLSILLANQFRIRPIYKWKQGLTALFGGILMGYGARIAGGCNIGSMLTGIASMSLHGWIFTLFLIIGVYIGSKIIRTFII</sequence>
<dbReference type="OrthoDB" id="9794165at2"/>
<keyword evidence="2" id="KW-0813">Transport</keyword>
<evidence type="ECO:0000256" key="2">
    <source>
        <dbReference type="ARBA" id="ARBA00022448"/>
    </source>
</evidence>